<evidence type="ECO:0000313" key="6">
    <source>
        <dbReference type="EMBL" id="MDQ0395714.1"/>
    </source>
</evidence>
<sequence length="346" mass="36712">MRLMKTIGLALAALSITAFTATVASAADDPGPSAYAQAMKGKRVMLVPLAMGFDLAQGWAAYLKKEVDAWGGTFETRDPNWSTDAGAQAITDAISGDSRPDVLIIHAPDLNSYSKLMKKAQAAGTYIILVDNPANFPADAFVGSDWDRLGQLEAEAAVKGCGPNSSKKIGLVQGDQVNSSSLYQYNGIMKVLEKHPDFQVVAKPDSNWDATTSRNVTTTMLQQHPDICSIIDFWDGDATGASAAIRDAKLDGKVFLVTTGGGEKTADCDRLQDGTYGAVVMTDLARQSADMNAIIKFLLQSGQPAGTSKTYIYTLEKATTKADLKPDTCWDLKALQAEAAAAAAAK</sequence>
<comment type="similarity">
    <text evidence="2">Belongs to the bacterial solute-binding protein 2 family.</text>
</comment>
<dbReference type="InterPro" id="IPR028082">
    <property type="entry name" value="Peripla_BP_I"/>
</dbReference>
<evidence type="ECO:0000313" key="7">
    <source>
        <dbReference type="Proteomes" id="UP001237448"/>
    </source>
</evidence>
<gene>
    <name evidence="6" type="ORF">J3R73_005506</name>
</gene>
<protein>
    <submittedName>
        <fullName evidence="6">Ribose transport system substrate-binding protein</fullName>
    </submittedName>
</protein>
<evidence type="ECO:0000256" key="4">
    <source>
        <dbReference type="SAM" id="SignalP"/>
    </source>
</evidence>
<dbReference type="PANTHER" id="PTHR46847:SF1">
    <property type="entry name" value="D-ALLOSE-BINDING PERIPLASMIC PROTEIN-RELATED"/>
    <property type="match status" value="1"/>
</dbReference>
<evidence type="ECO:0000256" key="1">
    <source>
        <dbReference type="ARBA" id="ARBA00004196"/>
    </source>
</evidence>
<evidence type="ECO:0000256" key="2">
    <source>
        <dbReference type="ARBA" id="ARBA00007639"/>
    </source>
</evidence>
<dbReference type="PANTHER" id="PTHR46847">
    <property type="entry name" value="D-ALLOSE-BINDING PERIPLASMIC PROTEIN-RELATED"/>
    <property type="match status" value="1"/>
</dbReference>
<dbReference type="Proteomes" id="UP001237448">
    <property type="component" value="Unassembled WGS sequence"/>
</dbReference>
<keyword evidence="3 4" id="KW-0732">Signal</keyword>
<dbReference type="InterPro" id="IPR025997">
    <property type="entry name" value="SBP_2_dom"/>
</dbReference>
<evidence type="ECO:0000259" key="5">
    <source>
        <dbReference type="Pfam" id="PF13407"/>
    </source>
</evidence>
<feature type="signal peptide" evidence="4">
    <location>
        <begin position="1"/>
        <end position="26"/>
    </location>
</feature>
<dbReference type="SUPFAM" id="SSF53822">
    <property type="entry name" value="Periplasmic binding protein-like I"/>
    <property type="match status" value="1"/>
</dbReference>
<feature type="domain" description="Periplasmic binding protein" evidence="5">
    <location>
        <begin position="56"/>
        <end position="300"/>
    </location>
</feature>
<proteinExistence type="inferred from homology"/>
<dbReference type="CDD" id="cd01536">
    <property type="entry name" value="PBP1_ABC_sugar_binding-like"/>
    <property type="match status" value="1"/>
</dbReference>
<dbReference type="EMBL" id="JAUSVK010000001">
    <property type="protein sequence ID" value="MDQ0395714.1"/>
    <property type="molecule type" value="Genomic_DNA"/>
</dbReference>
<keyword evidence="7" id="KW-1185">Reference proteome</keyword>
<reference evidence="6 7" key="1">
    <citation type="submission" date="2023-07" db="EMBL/GenBank/DDBJ databases">
        <title>Genomic Encyclopedia of Type Strains, Phase IV (KMG-IV): sequencing the most valuable type-strain genomes for metagenomic binning, comparative biology and taxonomic classification.</title>
        <authorList>
            <person name="Goeker M."/>
        </authorList>
    </citation>
    <scope>NUCLEOTIDE SEQUENCE [LARGE SCALE GENOMIC DNA]</scope>
    <source>
        <strain evidence="6 7">DSM 5896</strain>
    </source>
</reference>
<evidence type="ECO:0000256" key="3">
    <source>
        <dbReference type="ARBA" id="ARBA00022729"/>
    </source>
</evidence>
<dbReference type="RefSeq" id="WP_307434840.1">
    <property type="nucleotide sequence ID" value="NZ_JAUSVK010000001.1"/>
</dbReference>
<dbReference type="Pfam" id="PF13407">
    <property type="entry name" value="Peripla_BP_4"/>
    <property type="match status" value="1"/>
</dbReference>
<dbReference type="Gene3D" id="3.40.50.2300">
    <property type="match status" value="2"/>
</dbReference>
<comment type="caution">
    <text evidence="6">The sequence shown here is derived from an EMBL/GenBank/DDBJ whole genome shotgun (WGS) entry which is preliminary data.</text>
</comment>
<organism evidence="6 7">
    <name type="scientific">Labrys monachus</name>
    <dbReference type="NCBI Taxonomy" id="217067"/>
    <lineage>
        <taxon>Bacteria</taxon>
        <taxon>Pseudomonadati</taxon>
        <taxon>Pseudomonadota</taxon>
        <taxon>Alphaproteobacteria</taxon>
        <taxon>Hyphomicrobiales</taxon>
        <taxon>Xanthobacteraceae</taxon>
        <taxon>Labrys</taxon>
    </lineage>
</organism>
<comment type="subcellular location">
    <subcellularLocation>
        <location evidence="1">Cell envelope</location>
    </subcellularLocation>
</comment>
<feature type="chain" id="PRO_5046982177" evidence="4">
    <location>
        <begin position="27"/>
        <end position="346"/>
    </location>
</feature>
<accession>A0ABU0FNN9</accession>
<name>A0ABU0FNN9_9HYPH</name>